<protein>
    <submittedName>
        <fullName evidence="3">Uncharacterized protein</fullName>
    </submittedName>
</protein>
<dbReference type="KEGG" id="ima:PO878_04395"/>
<feature type="transmembrane region" description="Helical" evidence="2">
    <location>
        <begin position="12"/>
        <end position="32"/>
    </location>
</feature>
<dbReference type="Proteomes" id="UP001216390">
    <property type="component" value="Chromosome"/>
</dbReference>
<evidence type="ECO:0000313" key="3">
    <source>
        <dbReference type="EMBL" id="WCO67962.1"/>
    </source>
</evidence>
<sequence length="239" mass="25145">MTGQNTPPSRRTAIIATVVVVLLIAGVLLVRLSRDTAPVNDRSATSSGAEAPRPTVAAGAAGPAGNSARVPVGFSADEPGAVAAATAYATASQRWLYFTDEEIEAAIAEIATPVAAPRLTADVVADVAMAREQLAQSSGRIWWLVRPLASRIDDSRDTEARVSVWTVTILSAASVAAPQSEFLTVTLDLSWVDGDWRVDGVRDTPGPTPITGPQDQPWDAEPFDRALDGFIRMDGEPVS</sequence>
<keyword evidence="2" id="KW-0812">Transmembrane</keyword>
<reference evidence="3" key="1">
    <citation type="submission" date="2023-01" db="EMBL/GenBank/DDBJ databases">
        <title>The diversity of Class Acidimicrobiia in South China Sea sediment environments and the proposal of Iamia marina sp. nov., a novel species of the genus Iamia.</title>
        <authorList>
            <person name="He Y."/>
            <person name="Tian X."/>
        </authorList>
    </citation>
    <scope>NUCLEOTIDE SEQUENCE</scope>
    <source>
        <strain evidence="3">DSM 19957</strain>
    </source>
</reference>
<dbReference type="RefSeq" id="WP_272737479.1">
    <property type="nucleotide sequence ID" value="NZ_CP116942.1"/>
</dbReference>
<keyword evidence="4" id="KW-1185">Reference proteome</keyword>
<dbReference type="EMBL" id="CP116942">
    <property type="protein sequence ID" value="WCO67962.1"/>
    <property type="molecule type" value="Genomic_DNA"/>
</dbReference>
<proteinExistence type="predicted"/>
<feature type="compositionally biased region" description="Low complexity" evidence="1">
    <location>
        <begin position="49"/>
        <end position="64"/>
    </location>
</feature>
<name>A0AAE9Y7G5_9ACTN</name>
<evidence type="ECO:0000256" key="2">
    <source>
        <dbReference type="SAM" id="Phobius"/>
    </source>
</evidence>
<keyword evidence="2" id="KW-0472">Membrane</keyword>
<keyword evidence="2" id="KW-1133">Transmembrane helix</keyword>
<evidence type="ECO:0000256" key="1">
    <source>
        <dbReference type="SAM" id="MobiDB-lite"/>
    </source>
</evidence>
<gene>
    <name evidence="3" type="ORF">PO878_04395</name>
</gene>
<accession>A0AAE9Y7G5</accession>
<dbReference type="AlphaFoldDB" id="A0AAE9Y7G5"/>
<evidence type="ECO:0000313" key="4">
    <source>
        <dbReference type="Proteomes" id="UP001216390"/>
    </source>
</evidence>
<feature type="region of interest" description="Disordered" evidence="1">
    <location>
        <begin position="38"/>
        <end position="64"/>
    </location>
</feature>
<organism evidence="3 4">
    <name type="scientific">Iamia majanohamensis</name>
    <dbReference type="NCBI Taxonomy" id="467976"/>
    <lineage>
        <taxon>Bacteria</taxon>
        <taxon>Bacillati</taxon>
        <taxon>Actinomycetota</taxon>
        <taxon>Acidimicrobiia</taxon>
        <taxon>Acidimicrobiales</taxon>
        <taxon>Iamiaceae</taxon>
        <taxon>Iamia</taxon>
    </lineage>
</organism>